<name>A0A7C8IYW8_ORBOL</name>
<feature type="chain" id="PRO_5028894076" description="25S rRNA adenine-N(1) methyltransferase" evidence="6">
    <location>
        <begin position="21"/>
        <end position="378"/>
    </location>
</feature>
<dbReference type="GO" id="GO:0005730">
    <property type="term" value="C:nucleolus"/>
    <property type="evidence" value="ECO:0007669"/>
    <property type="project" value="UniProtKB-SubCell"/>
</dbReference>
<dbReference type="PANTHER" id="PTHR21008:SF1">
    <property type="entry name" value="25S RRNA (ADENINE(2142)-N(1))-METHYLTRANSFERASE"/>
    <property type="match status" value="1"/>
</dbReference>
<keyword evidence="6" id="KW-0732">Signal</keyword>
<evidence type="ECO:0000256" key="2">
    <source>
        <dbReference type="ARBA" id="ARBA00022679"/>
    </source>
</evidence>
<feature type="binding site" evidence="4">
    <location>
        <position position="212"/>
    </location>
    <ligand>
        <name>S-adenosyl-L-methionine</name>
        <dbReference type="ChEBI" id="CHEBI:59789"/>
    </ligand>
</feature>
<reference evidence="7 8" key="1">
    <citation type="submission" date="2019-06" db="EMBL/GenBank/DDBJ databases">
        <authorList>
            <person name="Palmer J.M."/>
        </authorList>
    </citation>
    <scope>NUCLEOTIDE SEQUENCE [LARGE SCALE GENOMIC DNA]</scope>
    <source>
        <strain evidence="7 8">TWF102</strain>
    </source>
</reference>
<feature type="compositionally biased region" description="Low complexity" evidence="5">
    <location>
        <begin position="157"/>
        <end position="175"/>
    </location>
</feature>
<organism evidence="7 8">
    <name type="scientific">Orbilia oligospora</name>
    <name type="common">Nematode-trapping fungus</name>
    <name type="synonym">Arthrobotrys oligospora</name>
    <dbReference type="NCBI Taxonomy" id="2813651"/>
    <lineage>
        <taxon>Eukaryota</taxon>
        <taxon>Fungi</taxon>
        <taxon>Dikarya</taxon>
        <taxon>Ascomycota</taxon>
        <taxon>Pezizomycotina</taxon>
        <taxon>Orbiliomycetes</taxon>
        <taxon>Orbiliales</taxon>
        <taxon>Orbiliaceae</taxon>
        <taxon>Orbilia</taxon>
    </lineage>
</organism>
<comment type="similarity">
    <text evidence="4">Belongs to the BMT2 family.</text>
</comment>
<dbReference type="PANTHER" id="PTHR21008">
    <property type="entry name" value="S-ADENOSYLMETHIONINE SENSOR UPSTREAM OF MTORC1-RELATED"/>
    <property type="match status" value="1"/>
</dbReference>
<dbReference type="EC" id="2.1.1.-" evidence="4"/>
<dbReference type="Pfam" id="PF11968">
    <property type="entry name" value="Bmt2"/>
    <property type="match status" value="1"/>
</dbReference>
<dbReference type="SUPFAM" id="SSF53335">
    <property type="entry name" value="S-adenosyl-L-methionine-dependent methyltransferases"/>
    <property type="match status" value="1"/>
</dbReference>
<keyword evidence="1 4" id="KW-0489">Methyltransferase</keyword>
<evidence type="ECO:0000256" key="1">
    <source>
        <dbReference type="ARBA" id="ARBA00022603"/>
    </source>
</evidence>
<dbReference type="Proteomes" id="UP000475325">
    <property type="component" value="Unassembled WGS sequence"/>
</dbReference>
<evidence type="ECO:0000256" key="4">
    <source>
        <dbReference type="HAMAP-Rule" id="MF_03044"/>
    </source>
</evidence>
<feature type="binding site" evidence="4">
    <location>
        <position position="191"/>
    </location>
    <ligand>
        <name>S-adenosyl-L-methionine</name>
        <dbReference type="ChEBI" id="CHEBI:59789"/>
    </ligand>
</feature>
<feature type="region of interest" description="Disordered" evidence="5">
    <location>
        <begin position="149"/>
        <end position="178"/>
    </location>
</feature>
<dbReference type="EMBL" id="WIQW01000110">
    <property type="protein sequence ID" value="KAF3083042.1"/>
    <property type="molecule type" value="Genomic_DNA"/>
</dbReference>
<dbReference type="GO" id="GO:0016433">
    <property type="term" value="F:rRNA (adenine) methyltransferase activity"/>
    <property type="evidence" value="ECO:0007669"/>
    <property type="project" value="UniProtKB-UniRule"/>
</dbReference>
<feature type="compositionally biased region" description="Low complexity" evidence="5">
    <location>
        <begin position="55"/>
        <end position="74"/>
    </location>
</feature>
<evidence type="ECO:0000256" key="5">
    <source>
        <dbReference type="SAM" id="MobiDB-lite"/>
    </source>
</evidence>
<gene>
    <name evidence="7" type="ORF">TWF102_000991</name>
</gene>
<feature type="region of interest" description="Disordered" evidence="5">
    <location>
        <begin position="18"/>
        <end position="74"/>
    </location>
</feature>
<keyword evidence="3 4" id="KW-0949">S-adenosyl-L-methionine</keyword>
<keyword evidence="4" id="KW-0539">Nucleus</keyword>
<evidence type="ECO:0000313" key="8">
    <source>
        <dbReference type="Proteomes" id="UP000475325"/>
    </source>
</evidence>
<sequence>MFQNLQPLLFSSLLFSSTSTEKHHHDNNNVMTSTKSKKKRKPTSSLLSRRKNGHLPSSSSYTTTTTNPPLPSKLSRTLIRSHHTTQKRLSQAIQQNDTTTIAELTSKLSSSGGLEAYQRASVSGQSSKRGGDSSKILVDWFIELGIPKPTQKKSHSGKNSNSNGDNSSSSSSANSDGGGEGLSNYRLLEIGCLSPTNTIHFYFPKHQRTLMDLNSLHPDEILKQDFMKFPVPQLADNGYDIISCSLVLNYVPTPSGRGDMLKHITSFMEQALERRRKRLKSLSNNSTNKETTETDWSSTFPAMFLVLPAPCVTNSRYLTEDRLQEIMISMGYEMVRRKLSPKLVYYLWKFVGNGSRKKFKKTELLPGGKRNNFAIVVE</sequence>
<comment type="subcellular location">
    <subcellularLocation>
        <location evidence="4">Nucleus</location>
        <location evidence="4">Nucleolus</location>
    </subcellularLocation>
</comment>
<proteinExistence type="inferred from homology"/>
<feature type="compositionally biased region" description="Basic residues" evidence="5">
    <location>
        <begin position="35"/>
        <end position="53"/>
    </location>
</feature>
<evidence type="ECO:0000313" key="7">
    <source>
        <dbReference type="EMBL" id="KAF3083042.1"/>
    </source>
</evidence>
<keyword evidence="2 4" id="KW-0808">Transferase</keyword>
<evidence type="ECO:0000256" key="6">
    <source>
        <dbReference type="SAM" id="SignalP"/>
    </source>
</evidence>
<comment type="function">
    <text evidence="4">S-adenosyl-L-methionine-dependent methyltransferase that specifically methylates the N(1) position of an adenine present in helix 65 in 25S rRNA.</text>
</comment>
<evidence type="ECO:0000256" key="3">
    <source>
        <dbReference type="ARBA" id="ARBA00022691"/>
    </source>
</evidence>
<dbReference type="InterPro" id="IPR021867">
    <property type="entry name" value="Bmt2/SAMTOR"/>
</dbReference>
<comment type="caution">
    <text evidence="7">The sequence shown here is derived from an EMBL/GenBank/DDBJ whole genome shotgun (WGS) entry which is preliminary data.</text>
</comment>
<dbReference type="AlphaFoldDB" id="A0A7C8IYW8"/>
<dbReference type="HAMAP" id="MF_03044">
    <property type="entry name" value="BMT2"/>
    <property type="match status" value="1"/>
</dbReference>
<protein>
    <recommendedName>
        <fullName evidence="4">25S rRNA adenine-N(1) methyltransferase</fullName>
        <ecNumber evidence="4">2.1.1.-</ecNumber>
    </recommendedName>
</protein>
<accession>A0A7C8IYW8</accession>
<feature type="signal peptide" evidence="6">
    <location>
        <begin position="1"/>
        <end position="20"/>
    </location>
</feature>
<dbReference type="InterPro" id="IPR029063">
    <property type="entry name" value="SAM-dependent_MTases_sf"/>
</dbReference>